<dbReference type="PANTHER" id="PTHR47326:SF1">
    <property type="entry name" value="HTH PSQ-TYPE DOMAIN-CONTAINING PROTEIN"/>
    <property type="match status" value="1"/>
</dbReference>
<dbReference type="InterPro" id="IPR036397">
    <property type="entry name" value="RNaseH_sf"/>
</dbReference>
<evidence type="ECO:0000313" key="2">
    <source>
        <dbReference type="Proteomes" id="UP000663880"/>
    </source>
</evidence>
<reference evidence="1" key="1">
    <citation type="submission" date="2021-02" db="EMBL/GenBank/DDBJ databases">
        <authorList>
            <person name="Steward A R."/>
        </authorList>
    </citation>
    <scope>NUCLEOTIDE SEQUENCE</scope>
</reference>
<dbReference type="GO" id="GO:0003676">
    <property type="term" value="F:nucleic acid binding"/>
    <property type="evidence" value="ECO:0007669"/>
    <property type="project" value="InterPro"/>
</dbReference>
<organism evidence="1 2">
    <name type="scientific">Pieris macdunnoughi</name>
    <dbReference type="NCBI Taxonomy" id="345717"/>
    <lineage>
        <taxon>Eukaryota</taxon>
        <taxon>Metazoa</taxon>
        <taxon>Ecdysozoa</taxon>
        <taxon>Arthropoda</taxon>
        <taxon>Hexapoda</taxon>
        <taxon>Insecta</taxon>
        <taxon>Pterygota</taxon>
        <taxon>Neoptera</taxon>
        <taxon>Endopterygota</taxon>
        <taxon>Lepidoptera</taxon>
        <taxon>Glossata</taxon>
        <taxon>Ditrysia</taxon>
        <taxon>Papilionoidea</taxon>
        <taxon>Pieridae</taxon>
        <taxon>Pierinae</taxon>
        <taxon>Pieris</taxon>
    </lineage>
</organism>
<protein>
    <submittedName>
        <fullName evidence="1">Uncharacterized protein</fullName>
    </submittedName>
</protein>
<dbReference type="AlphaFoldDB" id="A0A821WLI1"/>
<comment type="caution">
    <text evidence="1">The sequence shown here is derived from an EMBL/GenBank/DDBJ whole genome shotgun (WGS) entry which is preliminary data.</text>
</comment>
<dbReference type="PANTHER" id="PTHR47326">
    <property type="entry name" value="TRANSPOSABLE ELEMENT TC3 TRANSPOSASE-LIKE PROTEIN"/>
    <property type="match status" value="1"/>
</dbReference>
<gene>
    <name evidence="1" type="ORF">PMACD_LOCUS13554</name>
</gene>
<proteinExistence type="predicted"/>
<evidence type="ECO:0000313" key="1">
    <source>
        <dbReference type="EMBL" id="CAF4927326.1"/>
    </source>
</evidence>
<dbReference type="Proteomes" id="UP000663880">
    <property type="component" value="Unassembled WGS sequence"/>
</dbReference>
<keyword evidence="2" id="KW-1185">Reference proteome</keyword>
<name>A0A821WLI1_9NEOP</name>
<accession>A0A821WLI1</accession>
<dbReference type="EMBL" id="CAJOBZ010000061">
    <property type="protein sequence ID" value="CAF4927326.1"/>
    <property type="molecule type" value="Genomic_DNA"/>
</dbReference>
<dbReference type="OrthoDB" id="7902892at2759"/>
<dbReference type="Gene3D" id="3.30.420.10">
    <property type="entry name" value="Ribonuclease H-like superfamily/Ribonuclease H"/>
    <property type="match status" value="1"/>
</dbReference>
<sequence length="200" mass="23234">MATYTTCTSFMGNVYVMPVKPLDGIARDTQMQIAIRITEFLPMCTVYCSPRADCQTKCTVKVEFHYPTRQLSFKQLMRTQVVRYVELRPAQQGGCPAHYSRLVRNHLNEEYPDRWIGRGGTISWPARSPDLNPLDFFYWGAGKEKVYSKSMQNVEELRQRIAEAVEFVNNGRFARFISRSFLRRCRACIAAEGRQFEHLL</sequence>